<evidence type="ECO:0008006" key="4">
    <source>
        <dbReference type="Google" id="ProtNLM"/>
    </source>
</evidence>
<protein>
    <recommendedName>
        <fullName evidence="4">Vitellogenin domain-containing protein</fullName>
    </recommendedName>
</protein>
<evidence type="ECO:0000313" key="2">
    <source>
        <dbReference type="EMBL" id="CAB3384783.1"/>
    </source>
</evidence>
<dbReference type="OrthoDB" id="8061707at2759"/>
<feature type="signal peptide" evidence="1">
    <location>
        <begin position="1"/>
        <end position="21"/>
    </location>
</feature>
<evidence type="ECO:0000313" key="3">
    <source>
        <dbReference type="Proteomes" id="UP000494165"/>
    </source>
</evidence>
<dbReference type="Pfam" id="PF12259">
    <property type="entry name" value="Baculo_F"/>
    <property type="match status" value="1"/>
</dbReference>
<gene>
    <name evidence="2" type="ORF">CLODIP_2_CD13517</name>
</gene>
<comment type="caution">
    <text evidence="2">The sequence shown here is derived from an EMBL/GenBank/DDBJ whole genome shotgun (WGS) entry which is preliminary data.</text>
</comment>
<sequence>MKWIWLCAVLLILNNLKKTNGEYVDLEKGLLFRERGEVLSSVDTWKIRIPMNVKIFTIALSDLKSNMDTFIQKLKRSGLETIADWVASQPEYSKIRVGSLMLKNMIDDIFSTIKHIITKRQIENADHLHFNWTDVVEINQKLLSHATNGNASEILNFMSEEVTIYNATNEQINLLKTGVYSQLQLVMENIQILQEIGPIPAGRSRQVRQLFSKIEAFFNEAMNSFRNAFEFLEAKITTLKQAYTLSALGKLDPFFLPMPILVKILNQIGPERGLFFPKDESGTTLRNFYNLAKVSVFRKADSSDLVLEVSFPVMDKKRNFTVFEPVPLPARLDEGLFYQINPEADLIAVDLERKRYFFMSFSEFNMCQNSANKVCYPKKLIHREDDEPSCLLRLLKNDDRDIDNLCNVVVMKTFKPRFIQPMDHSDFIYAVPPDTELETKCDNEARRSIEVPDSISGTGVLHVPGGCTVKSSGSTLIGTSRITTIGGVLDKIEIPKVSFPSVEFVSEQLANLSNWRRFNVGALFKVDLEKGKEFQMTIHKLRTEVERIEELPDAWYNPIKYAIENFFG</sequence>
<keyword evidence="1" id="KW-0732">Signal</keyword>
<evidence type="ECO:0000256" key="1">
    <source>
        <dbReference type="SAM" id="SignalP"/>
    </source>
</evidence>
<feature type="chain" id="PRO_5035904281" description="Vitellogenin domain-containing protein" evidence="1">
    <location>
        <begin position="22"/>
        <end position="568"/>
    </location>
</feature>
<accession>A0A8S1DQM1</accession>
<keyword evidence="3" id="KW-1185">Reference proteome</keyword>
<organism evidence="2 3">
    <name type="scientific">Cloeon dipterum</name>
    <dbReference type="NCBI Taxonomy" id="197152"/>
    <lineage>
        <taxon>Eukaryota</taxon>
        <taxon>Metazoa</taxon>
        <taxon>Ecdysozoa</taxon>
        <taxon>Arthropoda</taxon>
        <taxon>Hexapoda</taxon>
        <taxon>Insecta</taxon>
        <taxon>Pterygota</taxon>
        <taxon>Palaeoptera</taxon>
        <taxon>Ephemeroptera</taxon>
        <taxon>Pisciforma</taxon>
        <taxon>Baetidae</taxon>
        <taxon>Cloeon</taxon>
    </lineage>
</organism>
<dbReference type="EMBL" id="CADEPI010000372">
    <property type="protein sequence ID" value="CAB3384783.1"/>
    <property type="molecule type" value="Genomic_DNA"/>
</dbReference>
<reference evidence="2 3" key="1">
    <citation type="submission" date="2020-04" db="EMBL/GenBank/DDBJ databases">
        <authorList>
            <person name="Alioto T."/>
            <person name="Alioto T."/>
            <person name="Gomez Garrido J."/>
        </authorList>
    </citation>
    <scope>NUCLEOTIDE SEQUENCE [LARGE SCALE GENOMIC DNA]</scope>
</reference>
<dbReference type="Proteomes" id="UP000494165">
    <property type="component" value="Unassembled WGS sequence"/>
</dbReference>
<proteinExistence type="predicted"/>
<dbReference type="InterPro" id="IPR022048">
    <property type="entry name" value="Envelope_fusion-like"/>
</dbReference>
<name>A0A8S1DQM1_9INSE</name>
<dbReference type="AlphaFoldDB" id="A0A8S1DQM1"/>